<name>A0ABR3D7C2_NEUIN</name>
<accession>A0ABR3D7C2</accession>
<sequence length="70" mass="8007">MVIVKHSLILTGSKIIPPSSSLQYLTQRAGETVTLLQHKFHLYIVLCEVQCSLPTTHEESRKRQTCWSKL</sequence>
<keyword evidence="2" id="KW-1185">Reference proteome</keyword>
<organism evidence="1 2">
    <name type="scientific">Neurospora intermedia</name>
    <dbReference type="NCBI Taxonomy" id="5142"/>
    <lineage>
        <taxon>Eukaryota</taxon>
        <taxon>Fungi</taxon>
        <taxon>Dikarya</taxon>
        <taxon>Ascomycota</taxon>
        <taxon>Pezizomycotina</taxon>
        <taxon>Sordariomycetes</taxon>
        <taxon>Sordariomycetidae</taxon>
        <taxon>Sordariales</taxon>
        <taxon>Sordariaceae</taxon>
        <taxon>Neurospora</taxon>
    </lineage>
</organism>
<evidence type="ECO:0000313" key="2">
    <source>
        <dbReference type="Proteomes" id="UP001451303"/>
    </source>
</evidence>
<protein>
    <submittedName>
        <fullName evidence="1">Uncharacterized protein</fullName>
    </submittedName>
</protein>
<reference evidence="1 2" key="1">
    <citation type="submission" date="2023-09" db="EMBL/GenBank/DDBJ databases">
        <title>Multi-omics analysis of a traditional fermented food reveals byproduct-associated fungal strains for waste-to-food upcycling.</title>
        <authorList>
            <consortium name="Lawrence Berkeley National Laboratory"/>
            <person name="Rekdal V.M."/>
            <person name="Villalobos-Escobedo J.M."/>
            <person name="Rodriguez-Valeron N."/>
            <person name="Garcia M.O."/>
            <person name="Vasquez D.P."/>
            <person name="Damayanti I."/>
            <person name="Sorensen P.M."/>
            <person name="Baidoo E.E."/>
            <person name="De Carvalho A.C."/>
            <person name="Riley R."/>
            <person name="Lipzen A."/>
            <person name="He G."/>
            <person name="Yan M."/>
            <person name="Haridas S."/>
            <person name="Daum C."/>
            <person name="Yoshinaga Y."/>
            <person name="Ng V."/>
            <person name="Grigoriev I.V."/>
            <person name="Munk R."/>
            <person name="Nuraida L."/>
            <person name="Wijaya C.H."/>
            <person name="Morales P.-C."/>
            <person name="Keasling J.D."/>
        </authorList>
    </citation>
    <scope>NUCLEOTIDE SEQUENCE [LARGE SCALE GENOMIC DNA]</scope>
    <source>
        <strain evidence="1 2">FGSC 2613</strain>
    </source>
</reference>
<proteinExistence type="predicted"/>
<gene>
    <name evidence="1" type="ORF">QR685DRAFT_531252</name>
</gene>
<comment type="caution">
    <text evidence="1">The sequence shown here is derived from an EMBL/GenBank/DDBJ whole genome shotgun (WGS) entry which is preliminary data.</text>
</comment>
<dbReference type="Proteomes" id="UP001451303">
    <property type="component" value="Unassembled WGS sequence"/>
</dbReference>
<evidence type="ECO:0000313" key="1">
    <source>
        <dbReference type="EMBL" id="KAL0468585.1"/>
    </source>
</evidence>
<dbReference type="EMBL" id="JAVLET010000007">
    <property type="protein sequence ID" value="KAL0468585.1"/>
    <property type="molecule type" value="Genomic_DNA"/>
</dbReference>